<sequence>MTGDASKFSSIKFKNKGKVSFGDNSQGSIVGYGSILVEPNLFLSKVLLVEGLKYNLLSVSQLCDNDYLVEFHSTKCIIKHIESDSTILVDSRDENVYTIDLPITINKSVKCLMSKEEEAWLWHRRMTHSNMKLLSKLSKYDHVDGLPKVKYEKNKLCDACQEGKQTRCSHKAKELVSSSQPFELLHLDLLDSHGVVSIGGSKFVLVIVDDYSRFSWILFLGHKNDTLEKFIFL</sequence>
<gene>
    <name evidence="5" type="ORF">AXF42_Ash021408</name>
    <name evidence="4" type="ORF">AXF42_Ash021428</name>
</gene>
<organism evidence="5 6">
    <name type="scientific">Apostasia shenzhenica</name>
    <dbReference type="NCBI Taxonomy" id="1088818"/>
    <lineage>
        <taxon>Eukaryota</taxon>
        <taxon>Viridiplantae</taxon>
        <taxon>Streptophyta</taxon>
        <taxon>Embryophyta</taxon>
        <taxon>Tracheophyta</taxon>
        <taxon>Spermatophyta</taxon>
        <taxon>Magnoliopsida</taxon>
        <taxon>Liliopsida</taxon>
        <taxon>Asparagales</taxon>
        <taxon>Orchidaceae</taxon>
        <taxon>Apostasioideae</taxon>
        <taxon>Apostasia</taxon>
    </lineage>
</organism>
<keyword evidence="6" id="KW-1185">Reference proteome</keyword>
<evidence type="ECO:0000259" key="2">
    <source>
        <dbReference type="Pfam" id="PF13976"/>
    </source>
</evidence>
<dbReference type="SUPFAM" id="SSF53098">
    <property type="entry name" value="Ribonuclease H-like"/>
    <property type="match status" value="1"/>
</dbReference>
<dbReference type="GO" id="GO:0008233">
    <property type="term" value="F:peptidase activity"/>
    <property type="evidence" value="ECO:0007669"/>
    <property type="project" value="UniProtKB-KW"/>
</dbReference>
<dbReference type="InterPro" id="IPR025724">
    <property type="entry name" value="GAG-pre-integrase_dom"/>
</dbReference>
<accession>A0A2H9ZYA4</accession>
<dbReference type="EMBL" id="KZ452654">
    <property type="protein sequence ID" value="PKA48264.1"/>
    <property type="molecule type" value="Genomic_DNA"/>
</dbReference>
<dbReference type="GO" id="GO:0003676">
    <property type="term" value="F:nucleic acid binding"/>
    <property type="evidence" value="ECO:0007669"/>
    <property type="project" value="InterPro"/>
</dbReference>
<reference evidence="5 6" key="1">
    <citation type="journal article" date="2017" name="Nature">
        <title>The Apostasia genome and the evolution of orchids.</title>
        <authorList>
            <person name="Zhang G.Q."/>
            <person name="Liu K.W."/>
            <person name="Li Z."/>
            <person name="Lohaus R."/>
            <person name="Hsiao Y.Y."/>
            <person name="Niu S.C."/>
            <person name="Wang J.Y."/>
            <person name="Lin Y.C."/>
            <person name="Xu Q."/>
            <person name="Chen L.J."/>
            <person name="Yoshida K."/>
            <person name="Fujiwara S."/>
            <person name="Wang Z.W."/>
            <person name="Zhang Y.Q."/>
            <person name="Mitsuda N."/>
            <person name="Wang M."/>
            <person name="Liu G.H."/>
            <person name="Pecoraro L."/>
            <person name="Huang H.X."/>
            <person name="Xiao X.J."/>
            <person name="Lin M."/>
            <person name="Wu X.Y."/>
            <person name="Wu W.L."/>
            <person name="Chen Y.Y."/>
            <person name="Chang S.B."/>
            <person name="Sakamoto S."/>
            <person name="Ohme-Takagi M."/>
            <person name="Yagi M."/>
            <person name="Zeng S.J."/>
            <person name="Shen C.Y."/>
            <person name="Yeh C.M."/>
            <person name="Luo Y.B."/>
            <person name="Tsai W.C."/>
            <person name="Van de Peer Y."/>
            <person name="Liu Z.J."/>
        </authorList>
    </citation>
    <scope>NUCLEOTIDE SEQUENCE [LARGE SCALE GENOMIC DNA]</scope>
    <source>
        <strain evidence="5">ASH160606</strain>
        <strain evidence="6">cv. Shenzhen</strain>
        <tissue evidence="5">Stem</tissue>
    </source>
</reference>
<evidence type="ECO:0000313" key="6">
    <source>
        <dbReference type="Proteomes" id="UP000236161"/>
    </source>
</evidence>
<dbReference type="EC" id="3.1.13.-" evidence="5"/>
<dbReference type="STRING" id="1088818.A0A2H9ZYA4"/>
<evidence type="ECO:0000313" key="4">
    <source>
        <dbReference type="EMBL" id="PKA47127.1"/>
    </source>
</evidence>
<evidence type="ECO:0000313" key="5">
    <source>
        <dbReference type="EMBL" id="PKA48264.1"/>
    </source>
</evidence>
<dbReference type="Pfam" id="PF13976">
    <property type="entry name" value="gag_pre-integrs"/>
    <property type="match status" value="1"/>
</dbReference>
<dbReference type="InterPro" id="IPR054722">
    <property type="entry name" value="PolX-like_BBD"/>
</dbReference>
<dbReference type="EMBL" id="KZ453571">
    <property type="protein sequence ID" value="PKA47127.1"/>
    <property type="molecule type" value="Genomic_DNA"/>
</dbReference>
<dbReference type="InterPro" id="IPR012337">
    <property type="entry name" value="RNaseH-like_sf"/>
</dbReference>
<feature type="domain" description="GAG-pre-integrase" evidence="2">
    <location>
        <begin position="96"/>
        <end position="165"/>
    </location>
</feature>
<keyword evidence="5" id="KW-0378">Hydrolase</keyword>
<dbReference type="AlphaFoldDB" id="A0A2H9ZYA4"/>
<dbReference type="PANTHER" id="PTHR42648:SF21">
    <property type="entry name" value="CYSTEINE-RICH RLK (RECEPTOR-LIKE PROTEIN KINASE) 8"/>
    <property type="match status" value="1"/>
</dbReference>
<dbReference type="InterPro" id="IPR036397">
    <property type="entry name" value="RNaseH_sf"/>
</dbReference>
<reference evidence="5" key="2">
    <citation type="submission" date="2017-10" db="EMBL/GenBank/DDBJ databases">
        <authorList>
            <person name="Banno H."/>
            <person name="Chua N.-H."/>
        </authorList>
    </citation>
    <scope>NUCLEOTIDE SEQUENCE</scope>
    <source>
        <strain evidence="5">ASH160606</strain>
        <tissue evidence="5">Stem</tissue>
    </source>
</reference>
<dbReference type="InterPro" id="IPR039537">
    <property type="entry name" value="Retrotran_Ty1/copia-like"/>
</dbReference>
<evidence type="ECO:0000256" key="1">
    <source>
        <dbReference type="ARBA" id="ARBA00022670"/>
    </source>
</evidence>
<dbReference type="PANTHER" id="PTHR42648">
    <property type="entry name" value="TRANSPOSASE, PUTATIVE-RELATED"/>
    <property type="match status" value="1"/>
</dbReference>
<dbReference type="Proteomes" id="UP000236161">
    <property type="component" value="Unassembled WGS sequence"/>
</dbReference>
<proteinExistence type="predicted"/>
<keyword evidence="1" id="KW-0645">Protease</keyword>
<evidence type="ECO:0000259" key="3">
    <source>
        <dbReference type="Pfam" id="PF22936"/>
    </source>
</evidence>
<protein>
    <submittedName>
        <fullName evidence="5">Retrovirus-related Pol polyprotein from transposon TNT 1-94</fullName>
        <ecNumber evidence="5">3.1.13.-</ecNumber>
    </submittedName>
</protein>
<dbReference type="GO" id="GO:0006508">
    <property type="term" value="P:proteolysis"/>
    <property type="evidence" value="ECO:0007669"/>
    <property type="project" value="UniProtKB-KW"/>
</dbReference>
<feature type="domain" description="Retrovirus-related Pol polyprotein from transposon TNT 1-94-like beta-barrel" evidence="3">
    <location>
        <begin position="1"/>
        <end position="67"/>
    </location>
</feature>
<dbReference type="Pfam" id="PF22936">
    <property type="entry name" value="Pol_BBD"/>
    <property type="match status" value="1"/>
</dbReference>
<dbReference type="Gene3D" id="3.30.420.10">
    <property type="entry name" value="Ribonuclease H-like superfamily/Ribonuclease H"/>
    <property type="match status" value="1"/>
</dbReference>
<name>A0A2H9ZYA4_9ASPA</name>
<dbReference type="OrthoDB" id="778489at2759"/>